<name>A0A1R4KFK2_9MICO</name>
<evidence type="ECO:0000313" key="7">
    <source>
        <dbReference type="EMBL" id="SJN43110.1"/>
    </source>
</evidence>
<evidence type="ECO:0000256" key="1">
    <source>
        <dbReference type="ARBA" id="ARBA00005336"/>
    </source>
</evidence>
<dbReference type="PROSITE" id="PS51257">
    <property type="entry name" value="PROKAR_LIPOPROTEIN"/>
    <property type="match status" value="1"/>
</dbReference>
<dbReference type="RefSeq" id="WP_179206784.1">
    <property type="nucleotide sequence ID" value="NZ_FUKO01000033.1"/>
</dbReference>
<feature type="compositionally biased region" description="Pro residues" evidence="4">
    <location>
        <begin position="43"/>
        <end position="53"/>
    </location>
</feature>
<dbReference type="GO" id="GO:0004563">
    <property type="term" value="F:beta-N-acetylhexosaminidase activity"/>
    <property type="evidence" value="ECO:0007669"/>
    <property type="project" value="UniProtKB-EC"/>
</dbReference>
<feature type="signal peptide" evidence="5">
    <location>
        <begin position="1"/>
        <end position="26"/>
    </location>
</feature>
<keyword evidence="8" id="KW-1185">Reference proteome</keyword>
<dbReference type="AlphaFoldDB" id="A0A1R4KFK2"/>
<dbReference type="Proteomes" id="UP000196320">
    <property type="component" value="Unassembled WGS sequence"/>
</dbReference>
<dbReference type="Gene3D" id="3.20.20.300">
    <property type="entry name" value="Glycoside hydrolase, family 3, N-terminal domain"/>
    <property type="match status" value="1"/>
</dbReference>
<keyword evidence="2 7" id="KW-0378">Hydrolase</keyword>
<evidence type="ECO:0000313" key="8">
    <source>
        <dbReference type="Proteomes" id="UP000196320"/>
    </source>
</evidence>
<dbReference type="SUPFAM" id="SSF51445">
    <property type="entry name" value="(Trans)glycosidases"/>
    <property type="match status" value="1"/>
</dbReference>
<dbReference type="InterPro" id="IPR017853">
    <property type="entry name" value="GH"/>
</dbReference>
<feature type="chain" id="PRO_5039333437" evidence="5">
    <location>
        <begin position="27"/>
        <end position="389"/>
    </location>
</feature>
<organism evidence="7 8">
    <name type="scientific">Microbacterium esteraromaticum</name>
    <dbReference type="NCBI Taxonomy" id="57043"/>
    <lineage>
        <taxon>Bacteria</taxon>
        <taxon>Bacillati</taxon>
        <taxon>Actinomycetota</taxon>
        <taxon>Actinomycetes</taxon>
        <taxon>Micrococcales</taxon>
        <taxon>Microbacteriaceae</taxon>
        <taxon>Microbacterium</taxon>
    </lineage>
</organism>
<dbReference type="PANTHER" id="PTHR30480:SF16">
    <property type="entry name" value="GLYCOSIDE HYDROLASE FAMILY 3 DOMAIN PROTEIN"/>
    <property type="match status" value="1"/>
</dbReference>
<feature type="domain" description="Glycoside hydrolase family 3 N-terminal" evidence="6">
    <location>
        <begin position="86"/>
        <end position="378"/>
    </location>
</feature>
<evidence type="ECO:0000256" key="2">
    <source>
        <dbReference type="ARBA" id="ARBA00022801"/>
    </source>
</evidence>
<dbReference type="InterPro" id="IPR050226">
    <property type="entry name" value="NagZ_Beta-hexosaminidase"/>
</dbReference>
<reference evidence="7 8" key="1">
    <citation type="submission" date="2017-02" db="EMBL/GenBank/DDBJ databases">
        <authorList>
            <person name="Peterson S.W."/>
        </authorList>
    </citation>
    <scope>NUCLEOTIDE SEQUENCE [LARGE SCALE GENOMIC DNA]</scope>
    <source>
        <strain evidence="7 8">B Mb 05.01</strain>
    </source>
</reference>
<dbReference type="GO" id="GO:0009254">
    <property type="term" value="P:peptidoglycan turnover"/>
    <property type="evidence" value="ECO:0007669"/>
    <property type="project" value="TreeGrafter"/>
</dbReference>
<evidence type="ECO:0000256" key="3">
    <source>
        <dbReference type="ARBA" id="ARBA00023295"/>
    </source>
</evidence>
<dbReference type="InterPro" id="IPR036962">
    <property type="entry name" value="Glyco_hydro_3_N_sf"/>
</dbReference>
<dbReference type="GO" id="GO:0005975">
    <property type="term" value="P:carbohydrate metabolic process"/>
    <property type="evidence" value="ECO:0007669"/>
    <property type="project" value="InterPro"/>
</dbReference>
<gene>
    <name evidence="7" type="ORF">FM104_12385</name>
</gene>
<evidence type="ECO:0000256" key="5">
    <source>
        <dbReference type="SAM" id="SignalP"/>
    </source>
</evidence>
<keyword evidence="5" id="KW-0732">Signal</keyword>
<dbReference type="EC" id="3.2.1.52" evidence="7"/>
<accession>A0A1R4KFK2</accession>
<comment type="similarity">
    <text evidence="1">Belongs to the glycosyl hydrolase 3 family.</text>
</comment>
<evidence type="ECO:0000259" key="6">
    <source>
        <dbReference type="Pfam" id="PF00933"/>
    </source>
</evidence>
<evidence type="ECO:0000256" key="4">
    <source>
        <dbReference type="SAM" id="MobiDB-lite"/>
    </source>
</evidence>
<dbReference type="InterPro" id="IPR001764">
    <property type="entry name" value="Glyco_hydro_3_N"/>
</dbReference>
<dbReference type="EMBL" id="FUKO01000033">
    <property type="protein sequence ID" value="SJN43110.1"/>
    <property type="molecule type" value="Genomic_DNA"/>
</dbReference>
<feature type="region of interest" description="Disordered" evidence="4">
    <location>
        <begin position="27"/>
        <end position="55"/>
    </location>
</feature>
<keyword evidence="3 7" id="KW-0326">Glycosidase</keyword>
<dbReference type="Pfam" id="PF00933">
    <property type="entry name" value="Glyco_hydro_3"/>
    <property type="match status" value="1"/>
</dbReference>
<proteinExistence type="inferred from homology"/>
<sequence>MRRSIWGTAAAVLVAAVVVGCAPSAAVPNPRPPTASEHSAAPTPTPTPTPAPDPAEAAVDAMTTAEQAASVVMGHISSADPAAVREYMASGLGGFILMGGNIPGDAAQLHELTAAMAIDPELPPLIAIDQEGGVVSRLSWDTLPAGRALQNAPPADTRAAFASRADLVAETGANVNFGIIADVPADPSSFISSRALGTDPEAAAQRVRAAVQGEKGIVLSTLKHFPGHGAAPGDSHHSIPTTSMSLAQWQAGDAKPFIAGIDAGAELLMFGHLAFTSVDQAPASLSSRWHEIARTELGFDGVMITDDLGMLTSSGVAAYRDPVVNAVDALIAGNDMVLMVAGSTAATAPAMVDGIAAAVGDGRLPADRLRDAAVHVMALRLQLAAARSQ</sequence>
<protein>
    <submittedName>
        <fullName evidence="7">Beta-hexosaminidase</fullName>
        <ecNumber evidence="7">3.2.1.52</ecNumber>
    </submittedName>
</protein>
<dbReference type="PANTHER" id="PTHR30480">
    <property type="entry name" value="BETA-HEXOSAMINIDASE-RELATED"/>
    <property type="match status" value="1"/>
</dbReference>